<dbReference type="EMBL" id="LT598463">
    <property type="protein sequence ID" value="SCU87355.1"/>
    <property type="molecule type" value="Genomic_DNA"/>
</dbReference>
<accession>A0A1G4JB96</accession>
<evidence type="ECO:0000313" key="2">
    <source>
        <dbReference type="Proteomes" id="UP000191024"/>
    </source>
</evidence>
<organism evidence="1 2">
    <name type="scientific">Lachancea mirantina</name>
    <dbReference type="NCBI Taxonomy" id="1230905"/>
    <lineage>
        <taxon>Eukaryota</taxon>
        <taxon>Fungi</taxon>
        <taxon>Dikarya</taxon>
        <taxon>Ascomycota</taxon>
        <taxon>Saccharomycotina</taxon>
        <taxon>Saccharomycetes</taxon>
        <taxon>Saccharomycetales</taxon>
        <taxon>Saccharomycetaceae</taxon>
        <taxon>Lachancea</taxon>
    </lineage>
</organism>
<reference evidence="1 2" key="1">
    <citation type="submission" date="2016-03" db="EMBL/GenBank/DDBJ databases">
        <authorList>
            <person name="Devillers H."/>
        </authorList>
    </citation>
    <scope>NUCLEOTIDE SEQUENCE [LARGE SCALE GENOMIC DNA]</scope>
    <source>
        <strain evidence="1">CBS 11717</strain>
    </source>
</reference>
<dbReference type="OrthoDB" id="4036041at2759"/>
<keyword evidence="2" id="KW-1185">Reference proteome</keyword>
<sequence length="161" mass="18206">MTDEIENLIEEFLSQGLLTYALRPDGLMEITAPDAENNDGLKKDVEALYNAVRVRDESTRLEIDSRVCRFVRDVADKSRENFEIIQLSDSISMEELISALQTANNLISHKLSDINLAAEKSVQQIEELTEITRFHYGQRTDDVEVIAATLKSLITEAEKGF</sequence>
<evidence type="ECO:0000313" key="1">
    <source>
        <dbReference type="EMBL" id="SCU87355.1"/>
    </source>
</evidence>
<proteinExistence type="predicted"/>
<protein>
    <submittedName>
        <fullName evidence="1">LAMI_0D05754g1_1</fullName>
    </submittedName>
</protein>
<dbReference type="AlphaFoldDB" id="A0A1G4JB96"/>
<dbReference type="Proteomes" id="UP000191024">
    <property type="component" value="Chromosome D"/>
</dbReference>
<name>A0A1G4JB96_9SACH</name>
<gene>
    <name evidence="1" type="ORF">LAMI_0D05754G</name>
</gene>